<gene>
    <name evidence="2" type="ORF">GCM10010269_14580</name>
</gene>
<comment type="caution">
    <text evidence="2">The sequence shown here is derived from an EMBL/GenBank/DDBJ whole genome shotgun (WGS) entry which is preliminary data.</text>
</comment>
<feature type="compositionally biased region" description="Basic residues" evidence="1">
    <location>
        <begin position="27"/>
        <end position="37"/>
    </location>
</feature>
<reference evidence="2" key="2">
    <citation type="submission" date="2020-09" db="EMBL/GenBank/DDBJ databases">
        <authorList>
            <person name="Sun Q."/>
            <person name="Ohkuma M."/>
        </authorList>
    </citation>
    <scope>NUCLEOTIDE SEQUENCE</scope>
    <source>
        <strain evidence="2">JCM 4386</strain>
    </source>
</reference>
<name>A0A918FTK7_9ACTN</name>
<feature type="compositionally biased region" description="Low complexity" evidence="1">
    <location>
        <begin position="154"/>
        <end position="174"/>
    </location>
</feature>
<evidence type="ECO:0000313" key="3">
    <source>
        <dbReference type="Proteomes" id="UP000606194"/>
    </source>
</evidence>
<organism evidence="2 3">
    <name type="scientific">Streptomyces humidus</name>
    <dbReference type="NCBI Taxonomy" id="52259"/>
    <lineage>
        <taxon>Bacteria</taxon>
        <taxon>Bacillati</taxon>
        <taxon>Actinomycetota</taxon>
        <taxon>Actinomycetes</taxon>
        <taxon>Kitasatosporales</taxon>
        <taxon>Streptomycetaceae</taxon>
        <taxon>Streptomyces</taxon>
    </lineage>
</organism>
<evidence type="ECO:0000313" key="2">
    <source>
        <dbReference type="EMBL" id="GGR76477.1"/>
    </source>
</evidence>
<dbReference type="AlphaFoldDB" id="A0A918FTK7"/>
<dbReference type="Proteomes" id="UP000606194">
    <property type="component" value="Unassembled WGS sequence"/>
</dbReference>
<evidence type="ECO:0000256" key="1">
    <source>
        <dbReference type="SAM" id="MobiDB-lite"/>
    </source>
</evidence>
<sequence>MQGNQTYATSNAHGRPVRESGSQGRREGRHRRTTRRAGRWHRRLLAYRDVELLPSPAPAGAGEECLLLVHIRKVVGRVTYRACDECAEGVITDVVLDEPFRDCGLGTRALSHLRSRHPGVAWRTTLETRLTRGLLRRMRVPRAPVEGNCSHMRPASAGSDSAPAPAPASAPGSR</sequence>
<protein>
    <submittedName>
        <fullName evidence="2">Uncharacterized protein</fullName>
    </submittedName>
</protein>
<proteinExistence type="predicted"/>
<feature type="region of interest" description="Disordered" evidence="1">
    <location>
        <begin position="1"/>
        <end position="37"/>
    </location>
</feature>
<feature type="compositionally biased region" description="Polar residues" evidence="1">
    <location>
        <begin position="1"/>
        <end position="12"/>
    </location>
</feature>
<dbReference type="EMBL" id="BMTL01000005">
    <property type="protein sequence ID" value="GGR76477.1"/>
    <property type="molecule type" value="Genomic_DNA"/>
</dbReference>
<dbReference type="RefSeq" id="WP_229877874.1">
    <property type="nucleotide sequence ID" value="NZ_BMTL01000005.1"/>
</dbReference>
<reference evidence="2" key="1">
    <citation type="journal article" date="2014" name="Int. J. Syst. Evol. Microbiol.">
        <title>Complete genome sequence of Corynebacterium casei LMG S-19264T (=DSM 44701T), isolated from a smear-ripened cheese.</title>
        <authorList>
            <consortium name="US DOE Joint Genome Institute (JGI-PGF)"/>
            <person name="Walter F."/>
            <person name="Albersmeier A."/>
            <person name="Kalinowski J."/>
            <person name="Ruckert C."/>
        </authorList>
    </citation>
    <scope>NUCLEOTIDE SEQUENCE</scope>
    <source>
        <strain evidence="2">JCM 4386</strain>
    </source>
</reference>
<accession>A0A918FTK7</accession>
<feature type="region of interest" description="Disordered" evidence="1">
    <location>
        <begin position="145"/>
        <end position="174"/>
    </location>
</feature>
<keyword evidence="3" id="KW-1185">Reference proteome</keyword>